<dbReference type="InterPro" id="IPR036388">
    <property type="entry name" value="WH-like_DNA-bd_sf"/>
</dbReference>
<dbReference type="SUPFAM" id="SSF52172">
    <property type="entry name" value="CheY-like"/>
    <property type="match status" value="1"/>
</dbReference>
<keyword evidence="8" id="KW-1185">Reference proteome</keyword>
<evidence type="ECO:0000256" key="1">
    <source>
        <dbReference type="ARBA" id="ARBA00023015"/>
    </source>
</evidence>
<name>A0ABZ2BR53_9RHOB</name>
<sequence length="210" mass="23240">MSELDQVVFIVDDDEDIRTSLSRALEMRGYSTRVFASAQAFLDAYDADLMGCLILDYGMPQISGLELQSALVARGATLPIIFITGHGGVPESVQAMKLGAIDFLEKPFRQETLIKQIDAAFISDARSRQGHARARNARRMFESLTEREREIAQLLVSNPSSSSSKDVARHLEISPRTVDHHRSRVLEKMQVSSVAELVDLSISTGLFDKG</sequence>
<dbReference type="Pfam" id="PF00196">
    <property type="entry name" value="GerE"/>
    <property type="match status" value="1"/>
</dbReference>
<reference evidence="8" key="1">
    <citation type="submission" date="2024-01" db="EMBL/GenBank/DDBJ databases">
        <title>Roseobacter fucihabitans sp. nov., isolated from the brown alga Fucus spiralis.</title>
        <authorList>
            <person name="Hahnke S."/>
            <person name="Berger M."/>
            <person name="Schlingloff A."/>
            <person name="Athale I."/>
            <person name="Neumann-Schaal M."/>
            <person name="Adenaya A."/>
            <person name="Poehlein A."/>
            <person name="Daniel R."/>
            <person name="Pertersen J."/>
            <person name="Brinkhoff T."/>
        </authorList>
    </citation>
    <scope>NUCLEOTIDE SEQUENCE [LARGE SCALE GENOMIC DNA]</scope>
    <source>
        <strain evidence="8">B14</strain>
    </source>
</reference>
<keyword evidence="4" id="KW-0597">Phosphoprotein</keyword>
<dbReference type="Proteomes" id="UP001318682">
    <property type="component" value="Chromosome"/>
</dbReference>
<organism evidence="7 8">
    <name type="scientific">Roseobacter fucihabitans</name>
    <dbReference type="NCBI Taxonomy" id="1537242"/>
    <lineage>
        <taxon>Bacteria</taxon>
        <taxon>Pseudomonadati</taxon>
        <taxon>Pseudomonadota</taxon>
        <taxon>Alphaproteobacteria</taxon>
        <taxon>Rhodobacterales</taxon>
        <taxon>Roseobacteraceae</taxon>
        <taxon>Roseobacter</taxon>
    </lineage>
</organism>
<dbReference type="InterPro" id="IPR016032">
    <property type="entry name" value="Sig_transdc_resp-reg_C-effctor"/>
</dbReference>
<feature type="domain" description="Response regulatory" evidence="6">
    <location>
        <begin position="7"/>
        <end position="121"/>
    </location>
</feature>
<keyword evidence="1" id="KW-0805">Transcription regulation</keyword>
<dbReference type="CDD" id="cd17537">
    <property type="entry name" value="REC_FixJ"/>
    <property type="match status" value="1"/>
</dbReference>
<keyword evidence="3" id="KW-0804">Transcription</keyword>
<dbReference type="PANTHER" id="PTHR44688">
    <property type="entry name" value="DNA-BINDING TRANSCRIPTIONAL ACTIVATOR DEVR_DOSR"/>
    <property type="match status" value="1"/>
</dbReference>
<evidence type="ECO:0000256" key="4">
    <source>
        <dbReference type="PROSITE-ProRule" id="PRU00169"/>
    </source>
</evidence>
<feature type="modified residue" description="4-aspartylphosphate" evidence="4">
    <location>
        <position position="56"/>
    </location>
</feature>
<dbReference type="InterPro" id="IPR001789">
    <property type="entry name" value="Sig_transdc_resp-reg_receiver"/>
</dbReference>
<dbReference type="SUPFAM" id="SSF46894">
    <property type="entry name" value="C-terminal effector domain of the bipartite response regulators"/>
    <property type="match status" value="1"/>
</dbReference>
<dbReference type="Gene3D" id="3.40.50.2300">
    <property type="match status" value="1"/>
</dbReference>
<accession>A0ABZ2BR53</accession>
<protein>
    <submittedName>
        <fullName evidence="7">Response regulator protein TodT</fullName>
    </submittedName>
</protein>
<dbReference type="InterPro" id="IPR011006">
    <property type="entry name" value="CheY-like_superfamily"/>
</dbReference>
<dbReference type="PROSITE" id="PS50043">
    <property type="entry name" value="HTH_LUXR_2"/>
    <property type="match status" value="1"/>
</dbReference>
<evidence type="ECO:0000256" key="2">
    <source>
        <dbReference type="ARBA" id="ARBA00023125"/>
    </source>
</evidence>
<evidence type="ECO:0000259" key="6">
    <source>
        <dbReference type="PROSITE" id="PS50110"/>
    </source>
</evidence>
<evidence type="ECO:0000313" key="7">
    <source>
        <dbReference type="EMBL" id="WVX48423.1"/>
    </source>
</evidence>
<dbReference type="PANTHER" id="PTHR44688:SF16">
    <property type="entry name" value="DNA-BINDING TRANSCRIPTIONAL ACTIVATOR DEVR_DOSR"/>
    <property type="match status" value="1"/>
</dbReference>
<feature type="domain" description="HTH luxR-type" evidence="5">
    <location>
        <begin position="137"/>
        <end position="205"/>
    </location>
</feature>
<dbReference type="CDD" id="cd06170">
    <property type="entry name" value="LuxR_C_like"/>
    <property type="match status" value="1"/>
</dbReference>
<evidence type="ECO:0000259" key="5">
    <source>
        <dbReference type="PROSITE" id="PS50043"/>
    </source>
</evidence>
<evidence type="ECO:0000313" key="8">
    <source>
        <dbReference type="Proteomes" id="UP001318682"/>
    </source>
</evidence>
<gene>
    <name evidence="7" type="primary">todT</name>
    <name evidence="7" type="ORF">ROLI_015030</name>
</gene>
<dbReference type="Gene3D" id="1.10.10.10">
    <property type="entry name" value="Winged helix-like DNA-binding domain superfamily/Winged helix DNA-binding domain"/>
    <property type="match status" value="1"/>
</dbReference>
<dbReference type="PROSITE" id="PS50110">
    <property type="entry name" value="RESPONSE_REGULATORY"/>
    <property type="match status" value="1"/>
</dbReference>
<dbReference type="Pfam" id="PF00072">
    <property type="entry name" value="Response_reg"/>
    <property type="match status" value="1"/>
</dbReference>
<dbReference type="SMART" id="SM00421">
    <property type="entry name" value="HTH_LUXR"/>
    <property type="match status" value="1"/>
</dbReference>
<keyword evidence="2" id="KW-0238">DNA-binding</keyword>
<dbReference type="SMART" id="SM00448">
    <property type="entry name" value="REC"/>
    <property type="match status" value="1"/>
</dbReference>
<dbReference type="InterPro" id="IPR000792">
    <property type="entry name" value="Tscrpt_reg_LuxR_C"/>
</dbReference>
<proteinExistence type="predicted"/>
<evidence type="ECO:0000256" key="3">
    <source>
        <dbReference type="ARBA" id="ARBA00023163"/>
    </source>
</evidence>
<dbReference type="RefSeq" id="WP_187429830.1">
    <property type="nucleotide sequence ID" value="NZ_CP143423.1"/>
</dbReference>
<dbReference type="EMBL" id="CP143423">
    <property type="protein sequence ID" value="WVX48423.1"/>
    <property type="molecule type" value="Genomic_DNA"/>
</dbReference>